<dbReference type="Pfam" id="PF02386">
    <property type="entry name" value="TrkH"/>
    <property type="match status" value="1"/>
</dbReference>
<comment type="subcellular location">
    <subcellularLocation>
        <location evidence="10">Cell inner membrane</location>
        <topology evidence="10">Multi-pass membrane protein</topology>
    </subcellularLocation>
    <subcellularLocation>
        <location evidence="1">Cell membrane</location>
        <topology evidence="1">Multi-pass membrane protein</topology>
    </subcellularLocation>
</comment>
<protein>
    <recommendedName>
        <fullName evidence="10">Trk system potassium uptake protein</fullName>
    </recommendedName>
</protein>
<feature type="binding site" evidence="11">
    <location>
        <position position="228"/>
    </location>
    <ligand>
        <name>K(+)</name>
        <dbReference type="ChEBI" id="CHEBI:29103"/>
    </ligand>
</feature>
<dbReference type="OrthoDB" id="9810952at2"/>
<accession>A0A2T6BBQ7</accession>
<keyword evidence="8 10" id="KW-0406">Ion transport</keyword>
<comment type="similarity">
    <text evidence="10">Belongs to the TrkH potassium transport family.</text>
</comment>
<dbReference type="PANTHER" id="PTHR32024:SF3">
    <property type="entry name" value="TRK SYSTEM POTASSIUM UPTAKE PROTEIN"/>
    <property type="match status" value="1"/>
</dbReference>
<keyword evidence="7 12" id="KW-1133">Transmembrane helix</keyword>
<feature type="transmembrane region" description="Helical" evidence="12">
    <location>
        <begin position="243"/>
        <end position="260"/>
    </location>
</feature>
<evidence type="ECO:0000256" key="7">
    <source>
        <dbReference type="ARBA" id="ARBA00022989"/>
    </source>
</evidence>
<reference evidence="13 14" key="1">
    <citation type="submission" date="2018-04" db="EMBL/GenBank/DDBJ databases">
        <title>Genomic Encyclopedia of Archaeal and Bacterial Type Strains, Phase II (KMG-II): from individual species to whole genera.</title>
        <authorList>
            <person name="Goeker M."/>
        </authorList>
    </citation>
    <scope>NUCLEOTIDE SEQUENCE [LARGE SCALE GENOMIC DNA]</scope>
    <source>
        <strain evidence="13 14">DSM 21823</strain>
    </source>
</reference>
<proteinExistence type="inferred from homology"/>
<evidence type="ECO:0000313" key="13">
    <source>
        <dbReference type="EMBL" id="PTX53499.1"/>
    </source>
</evidence>
<comment type="function">
    <text evidence="10">Low-affinity potassium transport system. Interacts with Trk system potassium uptake protein TrkA.</text>
</comment>
<organism evidence="13 14">
    <name type="scientific">Gemmobacter caeni</name>
    <dbReference type="NCBI Taxonomy" id="589035"/>
    <lineage>
        <taxon>Bacteria</taxon>
        <taxon>Pseudomonadati</taxon>
        <taxon>Pseudomonadota</taxon>
        <taxon>Alphaproteobacteria</taxon>
        <taxon>Rhodobacterales</taxon>
        <taxon>Paracoccaceae</taxon>
        <taxon>Gemmobacter</taxon>
    </lineage>
</organism>
<feature type="transmembrane region" description="Helical" evidence="12">
    <location>
        <begin position="463"/>
        <end position="483"/>
    </location>
</feature>
<dbReference type="RefSeq" id="WP_108127202.1">
    <property type="nucleotide sequence ID" value="NZ_QBKP01000001.1"/>
</dbReference>
<evidence type="ECO:0000313" key="14">
    <source>
        <dbReference type="Proteomes" id="UP000244224"/>
    </source>
</evidence>
<keyword evidence="11" id="KW-0479">Metal-binding</keyword>
<keyword evidence="2 10" id="KW-0813">Transport</keyword>
<evidence type="ECO:0000256" key="10">
    <source>
        <dbReference type="PIRNR" id="PIRNR006247"/>
    </source>
</evidence>
<keyword evidence="9 10" id="KW-0472">Membrane</keyword>
<evidence type="ECO:0000256" key="11">
    <source>
        <dbReference type="PIRSR" id="PIRSR006247-1"/>
    </source>
</evidence>
<feature type="transmembrane region" description="Helical" evidence="12">
    <location>
        <begin position="281"/>
        <end position="299"/>
    </location>
</feature>
<feature type="transmembrane region" description="Helical" evidence="12">
    <location>
        <begin position="401"/>
        <end position="421"/>
    </location>
</feature>
<evidence type="ECO:0000256" key="4">
    <source>
        <dbReference type="ARBA" id="ARBA00022538"/>
    </source>
</evidence>
<feature type="transmembrane region" description="Helical" evidence="12">
    <location>
        <begin position="7"/>
        <end position="26"/>
    </location>
</feature>
<dbReference type="EMBL" id="QBKP01000001">
    <property type="protein sequence ID" value="PTX53499.1"/>
    <property type="molecule type" value="Genomic_DNA"/>
</dbReference>
<keyword evidence="10" id="KW-0997">Cell inner membrane</keyword>
<evidence type="ECO:0000256" key="2">
    <source>
        <dbReference type="ARBA" id="ARBA00022448"/>
    </source>
</evidence>
<evidence type="ECO:0000256" key="9">
    <source>
        <dbReference type="ARBA" id="ARBA00023136"/>
    </source>
</evidence>
<keyword evidence="6 10" id="KW-0630">Potassium</keyword>
<evidence type="ECO:0000256" key="3">
    <source>
        <dbReference type="ARBA" id="ARBA00022475"/>
    </source>
</evidence>
<feature type="binding site" evidence="11">
    <location>
        <position position="323"/>
    </location>
    <ligand>
        <name>K(+)</name>
        <dbReference type="ChEBI" id="CHEBI:29103"/>
    </ligand>
</feature>
<keyword evidence="3 10" id="KW-1003">Cell membrane</keyword>
<name>A0A2T6BBQ7_9RHOB</name>
<dbReference type="GO" id="GO:0046872">
    <property type="term" value="F:metal ion binding"/>
    <property type="evidence" value="ECO:0007669"/>
    <property type="project" value="UniProtKB-KW"/>
</dbReference>
<sequence length="490" mass="52484">MIDLRPIVYILGLLLVVLGGLMLLPLGLDRITGHGNWLAFLSAATVTTVTGAVMALTCSNATGTGLTVKQAFVLTTAVWTILPAFGALPFMLGEPGLSATDAYFEAVSGMTTTGTTIIGPDAETGAPGLDLLPMGTNLWRGMLQWLGGLGIVIVALIFLPVMKVGGMQFFRSEGFDTLGKILPRAFEISVGLIQIYALITVACALAFRALGMSGFEAVMHALTCVSTGGFSTRDLSFAAFPEASKLVAVLFMLMASLPFIRYVQVMRGDVAPLFRDIQVRAFLRWNAVAVGLILFIAWWQHEIAPERIATDVLFNVVTVFTGTGYASVDVTLWGAFAFTVLLTVGLIGGCTSSTVCSVKVFRYLILFEAVKVQLRRLRHPSAAVQMRYGGHPVSDDVLDSVIMFFTLFVLTFGLLVVALSLSGLSDSAALTGAWTSLANIGPVWGPEVGRTGAVDGFPPASKWLLIAGMILGRLELLSVYVLFMARFWRD</sequence>
<comment type="caution">
    <text evidence="13">The sequence shown here is derived from an EMBL/GenBank/DDBJ whole genome shotgun (WGS) entry which is preliminary data.</text>
</comment>
<keyword evidence="5 12" id="KW-0812">Transmembrane</keyword>
<evidence type="ECO:0000256" key="6">
    <source>
        <dbReference type="ARBA" id="ARBA00022958"/>
    </source>
</evidence>
<evidence type="ECO:0000256" key="8">
    <source>
        <dbReference type="ARBA" id="ARBA00023065"/>
    </source>
</evidence>
<feature type="binding site" evidence="11">
    <location>
        <position position="112"/>
    </location>
    <ligand>
        <name>K(+)</name>
        <dbReference type="ChEBI" id="CHEBI:29103"/>
    </ligand>
</feature>
<feature type="binding site" evidence="11">
    <location>
        <position position="113"/>
    </location>
    <ligand>
        <name>K(+)</name>
        <dbReference type="ChEBI" id="CHEBI:29103"/>
    </ligand>
</feature>
<dbReference type="InterPro" id="IPR003445">
    <property type="entry name" value="Cat_transpt"/>
</dbReference>
<evidence type="ECO:0000256" key="5">
    <source>
        <dbReference type="ARBA" id="ARBA00022692"/>
    </source>
</evidence>
<evidence type="ECO:0000256" key="12">
    <source>
        <dbReference type="SAM" id="Phobius"/>
    </source>
</evidence>
<keyword evidence="14" id="KW-1185">Reference proteome</keyword>
<dbReference type="AlphaFoldDB" id="A0A2T6BBQ7"/>
<feature type="transmembrane region" description="Helical" evidence="12">
    <location>
        <begin position="38"/>
        <end position="59"/>
    </location>
</feature>
<feature type="transmembrane region" description="Helical" evidence="12">
    <location>
        <begin position="71"/>
        <end position="92"/>
    </location>
</feature>
<feature type="transmembrane region" description="Helical" evidence="12">
    <location>
        <begin position="332"/>
        <end position="356"/>
    </location>
</feature>
<dbReference type="PANTHER" id="PTHR32024">
    <property type="entry name" value="TRK SYSTEM POTASSIUM UPTAKE PROTEIN TRKG-RELATED"/>
    <property type="match status" value="1"/>
</dbReference>
<evidence type="ECO:0000256" key="1">
    <source>
        <dbReference type="ARBA" id="ARBA00004651"/>
    </source>
</evidence>
<feature type="transmembrane region" description="Helical" evidence="12">
    <location>
        <begin position="142"/>
        <end position="164"/>
    </location>
</feature>
<dbReference type="PIRSF" id="PIRSF006247">
    <property type="entry name" value="TrkH"/>
    <property type="match status" value="1"/>
</dbReference>
<dbReference type="GO" id="GO:0015379">
    <property type="term" value="F:potassium:chloride symporter activity"/>
    <property type="evidence" value="ECO:0007669"/>
    <property type="project" value="InterPro"/>
</dbReference>
<keyword evidence="4 10" id="KW-0633">Potassium transport</keyword>
<feature type="transmembrane region" description="Helical" evidence="12">
    <location>
        <begin position="185"/>
        <end position="207"/>
    </location>
</feature>
<feature type="binding site" evidence="11">
    <location>
        <position position="439"/>
    </location>
    <ligand>
        <name>K(+)</name>
        <dbReference type="ChEBI" id="CHEBI:29103"/>
    </ligand>
</feature>
<gene>
    <name evidence="13" type="ORF">C8N34_101416</name>
</gene>
<dbReference type="Proteomes" id="UP000244224">
    <property type="component" value="Unassembled WGS sequence"/>
</dbReference>
<dbReference type="GO" id="GO:0005886">
    <property type="term" value="C:plasma membrane"/>
    <property type="evidence" value="ECO:0007669"/>
    <property type="project" value="UniProtKB-SubCell"/>
</dbReference>
<dbReference type="InterPro" id="IPR004772">
    <property type="entry name" value="TrkH"/>
</dbReference>